<gene>
    <name evidence="5" type="ORF">SD37_09405</name>
</gene>
<dbReference type="InterPro" id="IPR016032">
    <property type="entry name" value="Sig_transdc_resp-reg_C-effctor"/>
</dbReference>
<proteinExistence type="predicted"/>
<feature type="domain" description="HTH luxR-type" evidence="4">
    <location>
        <begin position="411"/>
        <end position="471"/>
    </location>
</feature>
<dbReference type="InterPro" id="IPR000792">
    <property type="entry name" value="Tscrpt_reg_LuxR_C"/>
</dbReference>
<evidence type="ECO:0000256" key="2">
    <source>
        <dbReference type="ARBA" id="ARBA00023125"/>
    </source>
</evidence>
<accession>A0A193BUJ1</accession>
<dbReference type="AlphaFoldDB" id="A0A193BUJ1"/>
<dbReference type="KEGG" id="aori:SD37_09405"/>
<keyword evidence="1" id="KW-0805">Transcription regulation</keyword>
<dbReference type="SMART" id="SM00421">
    <property type="entry name" value="HTH_LUXR"/>
    <property type="match status" value="1"/>
</dbReference>
<evidence type="ECO:0000256" key="1">
    <source>
        <dbReference type="ARBA" id="ARBA00023015"/>
    </source>
</evidence>
<keyword evidence="6" id="KW-1185">Reference proteome</keyword>
<organism evidence="5 6">
    <name type="scientific">Amycolatopsis orientalis</name>
    <name type="common">Nocardia orientalis</name>
    <dbReference type="NCBI Taxonomy" id="31958"/>
    <lineage>
        <taxon>Bacteria</taxon>
        <taxon>Bacillati</taxon>
        <taxon>Actinomycetota</taxon>
        <taxon>Actinomycetes</taxon>
        <taxon>Pseudonocardiales</taxon>
        <taxon>Pseudonocardiaceae</taxon>
        <taxon>Amycolatopsis</taxon>
    </lineage>
</organism>
<dbReference type="Gene3D" id="1.10.10.10">
    <property type="entry name" value="Winged helix-like DNA-binding domain superfamily/Winged helix DNA-binding domain"/>
    <property type="match status" value="1"/>
</dbReference>
<protein>
    <recommendedName>
        <fullName evidence="4">HTH luxR-type domain-containing protein</fullName>
    </recommendedName>
</protein>
<keyword evidence="3" id="KW-0804">Transcription</keyword>
<dbReference type="PRINTS" id="PR00038">
    <property type="entry name" value="HTHLUXR"/>
</dbReference>
<dbReference type="PANTHER" id="PTHR44688:SF16">
    <property type="entry name" value="DNA-BINDING TRANSCRIPTIONAL ACTIVATOR DEVR_DOSR"/>
    <property type="match status" value="1"/>
</dbReference>
<dbReference type="PROSITE" id="PS50043">
    <property type="entry name" value="HTH_LUXR_2"/>
    <property type="match status" value="1"/>
</dbReference>
<dbReference type="InterPro" id="IPR036388">
    <property type="entry name" value="WH-like_DNA-bd_sf"/>
</dbReference>
<evidence type="ECO:0000256" key="3">
    <source>
        <dbReference type="ARBA" id="ARBA00023163"/>
    </source>
</evidence>
<dbReference type="Proteomes" id="UP000093695">
    <property type="component" value="Chromosome"/>
</dbReference>
<dbReference type="STRING" id="31958.SD37_09405"/>
<dbReference type="GO" id="GO:0006355">
    <property type="term" value="P:regulation of DNA-templated transcription"/>
    <property type="evidence" value="ECO:0007669"/>
    <property type="project" value="InterPro"/>
</dbReference>
<reference evidence="5 6" key="1">
    <citation type="journal article" date="2015" name="Genome Announc.">
        <title>Draft Genome Sequence of Norvancomycin-Producing Strain Amycolatopsis orientalis CPCC200066.</title>
        <authorList>
            <person name="Lei X."/>
            <person name="Yuan F."/>
            <person name="Shi Y."/>
            <person name="Li X."/>
            <person name="Wang L."/>
            <person name="Hong B."/>
        </authorList>
    </citation>
    <scope>NUCLEOTIDE SEQUENCE [LARGE SCALE GENOMIC DNA]</scope>
    <source>
        <strain evidence="5 6">B-37</strain>
    </source>
</reference>
<evidence type="ECO:0000313" key="5">
    <source>
        <dbReference type="EMBL" id="ANN15843.1"/>
    </source>
</evidence>
<dbReference type="GO" id="GO:0003677">
    <property type="term" value="F:DNA binding"/>
    <property type="evidence" value="ECO:0007669"/>
    <property type="project" value="UniProtKB-KW"/>
</dbReference>
<dbReference type="PANTHER" id="PTHR44688">
    <property type="entry name" value="DNA-BINDING TRANSCRIPTIONAL ACTIVATOR DEVR_DOSR"/>
    <property type="match status" value="1"/>
</dbReference>
<dbReference type="EMBL" id="CP016174">
    <property type="protein sequence ID" value="ANN15843.1"/>
    <property type="molecule type" value="Genomic_DNA"/>
</dbReference>
<dbReference type="SUPFAM" id="SSF46894">
    <property type="entry name" value="C-terminal effector domain of the bipartite response regulators"/>
    <property type="match status" value="1"/>
</dbReference>
<evidence type="ECO:0000313" key="6">
    <source>
        <dbReference type="Proteomes" id="UP000093695"/>
    </source>
</evidence>
<dbReference type="CDD" id="cd06170">
    <property type="entry name" value="LuxR_C_like"/>
    <property type="match status" value="1"/>
</dbReference>
<keyword evidence="2" id="KW-0238">DNA-binding</keyword>
<name>A0A193BUJ1_AMYOR</name>
<evidence type="ECO:0000259" key="4">
    <source>
        <dbReference type="PROSITE" id="PS50043"/>
    </source>
</evidence>
<sequence length="471" mass="52107">MEGNTRADEDTVRIVRALEKAKTRRAELSGLCRWSEADEAVLVALRDALSIENVVDADLGGLVYVAGGSHVMKLRVRDERSQISTARLYAAGAMLLVNRGREPQTVVKLVQRALESLDWHDMGTLWYLVLSLIYADDLQAARELIDQATTRGSWLGSRAHAAALTLLRARLLSISGEPHAAWQSIDGLLRQDLDQQFGELAVAWAVAALVDLDRFDRAEDLLISRRLDGILEGTEGHVELLAARGALRAAEGRPRLAYEDFSSCGRELAAWGVTNPAVAPWRSEAALCAAATGRHSLAYSLGNEELFRAQNWGTPQTIGAALRAFAYLSERGTDVELFKESVEHLSGSRLRLMLVRAQYELGIKLLFRARPEEGWAALKAAKTEALSIRSVAWAHRVDEAVRRWGQAPMRAELTSQEVRVANLTQAGFSNKESSVRLKLSVSTVEFHLSNIYQKLAISGRNELRSLRIPIW</sequence>
<dbReference type="Pfam" id="PF00196">
    <property type="entry name" value="GerE"/>
    <property type="match status" value="1"/>
</dbReference>